<proteinExistence type="predicted"/>
<protein>
    <submittedName>
        <fullName evidence="1">TerB family tellurite resistance protein</fullName>
    </submittedName>
</protein>
<dbReference type="Proteomes" id="UP000271031">
    <property type="component" value="Unassembled WGS sequence"/>
</dbReference>
<organism evidence="1 2">
    <name type="scientific">Brevibacillus fluminis</name>
    <dbReference type="NCBI Taxonomy" id="511487"/>
    <lineage>
        <taxon>Bacteria</taxon>
        <taxon>Bacillati</taxon>
        <taxon>Bacillota</taxon>
        <taxon>Bacilli</taxon>
        <taxon>Bacillales</taxon>
        <taxon>Paenibacillaceae</taxon>
        <taxon>Brevibacillus</taxon>
    </lineage>
</organism>
<reference evidence="1 2" key="1">
    <citation type="submission" date="2018-10" db="EMBL/GenBank/DDBJ databases">
        <title>Phylogenomics of Brevibacillus.</title>
        <authorList>
            <person name="Dunlap C."/>
        </authorList>
    </citation>
    <scope>NUCLEOTIDE SEQUENCE [LARGE SCALE GENOMIC DNA]</scope>
    <source>
        <strain evidence="1 2">JCM 15716</strain>
    </source>
</reference>
<dbReference type="AlphaFoldDB" id="A0A3M8DJJ5"/>
<sequence length="123" mass="14270">MICVGHADGYMGMKEMTSISQMVNNEHFNLRERQVLMDDLDHPKSPEEIVEEMLPLDLTSKLTVIRQLYHIALIDRKLSVAEQCEIRRIAVLLGIPADKQEQVESWIADGIVWRERWQQIVGE</sequence>
<dbReference type="EMBL" id="RHHQ01000010">
    <property type="protein sequence ID" value="RNB87789.1"/>
    <property type="molecule type" value="Genomic_DNA"/>
</dbReference>
<dbReference type="Gene3D" id="1.10.3680.10">
    <property type="entry name" value="TerB-like"/>
    <property type="match status" value="1"/>
</dbReference>
<dbReference type="CDD" id="cd07177">
    <property type="entry name" value="terB_like"/>
    <property type="match status" value="1"/>
</dbReference>
<gene>
    <name evidence="1" type="ORF">EDM56_13235</name>
</gene>
<dbReference type="SUPFAM" id="SSF158682">
    <property type="entry name" value="TerB-like"/>
    <property type="match status" value="1"/>
</dbReference>
<keyword evidence="2" id="KW-1185">Reference proteome</keyword>
<dbReference type="OrthoDB" id="2466919at2"/>
<dbReference type="InterPro" id="IPR029024">
    <property type="entry name" value="TerB-like"/>
</dbReference>
<accession>A0A3M8DJJ5</accession>
<evidence type="ECO:0000313" key="2">
    <source>
        <dbReference type="Proteomes" id="UP000271031"/>
    </source>
</evidence>
<evidence type="ECO:0000313" key="1">
    <source>
        <dbReference type="EMBL" id="RNB87789.1"/>
    </source>
</evidence>
<name>A0A3M8DJJ5_9BACL</name>
<comment type="caution">
    <text evidence="1">The sequence shown here is derived from an EMBL/GenBank/DDBJ whole genome shotgun (WGS) entry which is preliminary data.</text>
</comment>